<dbReference type="EMBL" id="JACXAD010000028">
    <property type="protein sequence ID" value="MBD2770100.1"/>
    <property type="molecule type" value="Genomic_DNA"/>
</dbReference>
<dbReference type="InterPro" id="IPR009080">
    <property type="entry name" value="tRNAsynth_Ia_anticodon-bd"/>
</dbReference>
<evidence type="ECO:0000256" key="5">
    <source>
        <dbReference type="ARBA" id="ARBA00022598"/>
    </source>
</evidence>
<feature type="domain" description="Cysteinyl-tRNA synthetase class Ia DALR" evidence="15">
    <location>
        <begin position="404"/>
        <end position="459"/>
    </location>
</feature>
<keyword evidence="5 12" id="KW-0436">Ligase</keyword>
<feature type="binding site" evidence="12">
    <location>
        <position position="250"/>
    </location>
    <ligand>
        <name>Zn(2+)</name>
        <dbReference type="ChEBI" id="CHEBI:29105"/>
    </ligand>
</feature>
<feature type="binding site" evidence="12">
    <location>
        <position position="29"/>
    </location>
    <ligand>
        <name>Zn(2+)</name>
        <dbReference type="ChEBI" id="CHEBI:29105"/>
    </ligand>
</feature>
<evidence type="ECO:0000256" key="7">
    <source>
        <dbReference type="ARBA" id="ARBA00022741"/>
    </source>
</evidence>
<accession>A0A927BH00</accession>
<dbReference type="InterPro" id="IPR014729">
    <property type="entry name" value="Rossmann-like_a/b/a_fold"/>
</dbReference>
<evidence type="ECO:0000256" key="4">
    <source>
        <dbReference type="ARBA" id="ARBA00022490"/>
    </source>
</evidence>
<comment type="subunit">
    <text evidence="3 12">Monomer.</text>
</comment>
<evidence type="ECO:0000259" key="15">
    <source>
        <dbReference type="Pfam" id="PF09190"/>
    </source>
</evidence>
<dbReference type="GO" id="GO:0005524">
    <property type="term" value="F:ATP binding"/>
    <property type="evidence" value="ECO:0007669"/>
    <property type="project" value="UniProtKB-UniRule"/>
</dbReference>
<comment type="subcellular location">
    <subcellularLocation>
        <location evidence="1 12">Cytoplasm</location>
    </subcellularLocation>
</comment>
<dbReference type="PANTHER" id="PTHR10890">
    <property type="entry name" value="CYSTEINYL-TRNA SYNTHETASE"/>
    <property type="match status" value="1"/>
</dbReference>
<protein>
    <recommendedName>
        <fullName evidence="12">Cysteine--tRNA ligase</fullName>
        <ecNumber evidence="12">6.1.1.16</ecNumber>
    </recommendedName>
    <alternativeName>
        <fullName evidence="12">Cysteinyl-tRNA synthetase</fullName>
        <shortName evidence="12">CysRS</shortName>
    </alternativeName>
</protein>
<reference evidence="16" key="1">
    <citation type="submission" date="2020-09" db="EMBL/GenBank/DDBJ databases">
        <authorList>
            <person name="Kim M.K."/>
        </authorList>
    </citation>
    <scope>NUCLEOTIDE SEQUENCE</scope>
    <source>
        <strain evidence="16">BT664</strain>
    </source>
</reference>
<dbReference type="NCBIfam" id="TIGR00435">
    <property type="entry name" value="cysS"/>
    <property type="match status" value="1"/>
</dbReference>
<name>A0A927BH00_9BACT</name>
<feature type="binding site" evidence="12">
    <location>
        <position position="286"/>
    </location>
    <ligand>
        <name>ATP</name>
        <dbReference type="ChEBI" id="CHEBI:30616"/>
    </ligand>
</feature>
<feature type="region of interest" description="Disordered" evidence="13">
    <location>
        <begin position="362"/>
        <end position="389"/>
    </location>
</feature>
<dbReference type="Gene3D" id="1.20.120.1910">
    <property type="entry name" value="Cysteine-tRNA ligase, C-terminal anti-codon recognition domain"/>
    <property type="match status" value="1"/>
</dbReference>
<comment type="catalytic activity">
    <reaction evidence="12">
        <text>tRNA(Cys) + L-cysteine + ATP = L-cysteinyl-tRNA(Cys) + AMP + diphosphate</text>
        <dbReference type="Rhea" id="RHEA:17773"/>
        <dbReference type="Rhea" id="RHEA-COMP:9661"/>
        <dbReference type="Rhea" id="RHEA-COMP:9679"/>
        <dbReference type="ChEBI" id="CHEBI:30616"/>
        <dbReference type="ChEBI" id="CHEBI:33019"/>
        <dbReference type="ChEBI" id="CHEBI:35235"/>
        <dbReference type="ChEBI" id="CHEBI:78442"/>
        <dbReference type="ChEBI" id="CHEBI:78517"/>
        <dbReference type="ChEBI" id="CHEBI:456215"/>
        <dbReference type="EC" id="6.1.1.16"/>
    </reaction>
</comment>
<dbReference type="InterPro" id="IPR015273">
    <property type="entry name" value="Cys-tRNA-synt_Ia_DALR"/>
</dbReference>
<keyword evidence="4 12" id="KW-0963">Cytoplasm</keyword>
<dbReference type="EC" id="6.1.1.16" evidence="12"/>
<dbReference type="InterPro" id="IPR024909">
    <property type="entry name" value="Cys-tRNA/MSH_ligase"/>
</dbReference>
<evidence type="ECO:0000256" key="11">
    <source>
        <dbReference type="ARBA" id="ARBA00023146"/>
    </source>
</evidence>
<dbReference type="SUPFAM" id="SSF52374">
    <property type="entry name" value="Nucleotidylyl transferase"/>
    <property type="match status" value="1"/>
</dbReference>
<dbReference type="PANTHER" id="PTHR10890:SF3">
    <property type="entry name" value="CYSTEINE--TRNA LIGASE, CYTOPLASMIC"/>
    <property type="match status" value="1"/>
</dbReference>
<evidence type="ECO:0000256" key="12">
    <source>
        <dbReference type="HAMAP-Rule" id="MF_00041"/>
    </source>
</evidence>
<evidence type="ECO:0000256" key="6">
    <source>
        <dbReference type="ARBA" id="ARBA00022723"/>
    </source>
</evidence>
<feature type="short sequence motif" description="'KMSKS' region" evidence="12">
    <location>
        <begin position="283"/>
        <end position="287"/>
    </location>
</feature>
<dbReference type="InterPro" id="IPR032678">
    <property type="entry name" value="tRNA-synt_1_cat_dom"/>
</dbReference>
<dbReference type="CDD" id="cd00672">
    <property type="entry name" value="CysRS_core"/>
    <property type="match status" value="1"/>
</dbReference>
<dbReference type="SUPFAM" id="SSF47323">
    <property type="entry name" value="Anticodon-binding domain of a subclass of class I aminoacyl-tRNA synthetases"/>
    <property type="match status" value="1"/>
</dbReference>
<dbReference type="RefSeq" id="WP_191006910.1">
    <property type="nucleotide sequence ID" value="NZ_JACXAD010000028.1"/>
</dbReference>
<dbReference type="GO" id="GO:0005829">
    <property type="term" value="C:cytosol"/>
    <property type="evidence" value="ECO:0007669"/>
    <property type="project" value="TreeGrafter"/>
</dbReference>
<dbReference type="Gene3D" id="3.40.50.620">
    <property type="entry name" value="HUPs"/>
    <property type="match status" value="1"/>
</dbReference>
<evidence type="ECO:0000256" key="2">
    <source>
        <dbReference type="ARBA" id="ARBA00005594"/>
    </source>
</evidence>
<feature type="binding site" evidence="12">
    <location>
        <position position="254"/>
    </location>
    <ligand>
        <name>Zn(2+)</name>
        <dbReference type="ChEBI" id="CHEBI:29105"/>
    </ligand>
</feature>
<keyword evidence="7 12" id="KW-0547">Nucleotide-binding</keyword>
<dbReference type="GO" id="GO:0006423">
    <property type="term" value="P:cysteinyl-tRNA aminoacylation"/>
    <property type="evidence" value="ECO:0007669"/>
    <property type="project" value="UniProtKB-UniRule"/>
</dbReference>
<feature type="short sequence motif" description="'HIGH' region" evidence="12">
    <location>
        <begin position="31"/>
        <end position="41"/>
    </location>
</feature>
<dbReference type="HAMAP" id="MF_00041">
    <property type="entry name" value="Cys_tRNA_synth"/>
    <property type="match status" value="1"/>
</dbReference>
<evidence type="ECO:0000256" key="13">
    <source>
        <dbReference type="SAM" id="MobiDB-lite"/>
    </source>
</evidence>
<feature type="compositionally biased region" description="Low complexity" evidence="13">
    <location>
        <begin position="362"/>
        <end position="381"/>
    </location>
</feature>
<organism evidence="16 17">
    <name type="scientific">Hymenobacter montanus</name>
    <dbReference type="NCBI Taxonomy" id="2771359"/>
    <lineage>
        <taxon>Bacteria</taxon>
        <taxon>Pseudomonadati</taxon>
        <taxon>Bacteroidota</taxon>
        <taxon>Cytophagia</taxon>
        <taxon>Cytophagales</taxon>
        <taxon>Hymenobacteraceae</taxon>
        <taxon>Hymenobacter</taxon>
    </lineage>
</organism>
<gene>
    <name evidence="12" type="primary">cysS</name>
    <name evidence="16" type="ORF">IC235_19610</name>
</gene>
<keyword evidence="6 12" id="KW-0479">Metal-binding</keyword>
<keyword evidence="8 12" id="KW-0862">Zinc</keyword>
<feature type="binding site" evidence="12">
    <location>
        <position position="225"/>
    </location>
    <ligand>
        <name>Zn(2+)</name>
        <dbReference type="ChEBI" id="CHEBI:29105"/>
    </ligand>
</feature>
<dbReference type="GO" id="GO:0004817">
    <property type="term" value="F:cysteine-tRNA ligase activity"/>
    <property type="evidence" value="ECO:0007669"/>
    <property type="project" value="UniProtKB-UniRule"/>
</dbReference>
<dbReference type="Proteomes" id="UP000612233">
    <property type="component" value="Unassembled WGS sequence"/>
</dbReference>
<comment type="caution">
    <text evidence="16">The sequence shown here is derived from an EMBL/GenBank/DDBJ whole genome shotgun (WGS) entry which is preliminary data.</text>
</comment>
<sequence length="518" mass="57200">MPLSLYNTLTRQKEEFQPLRPPVVGLYLCGPTVYNEAHLGNARGPVVFDVLTRYLRYLGHTVRYVRNITDVGHLQGDSDNGEDPMAKAARAQQLEPMQVAQFYTTRYRQNMAALGCLPPDIEPQASGHITEQIAMVEEILANGFAYEVNGSVYFDVPKYNAEYRYGQLSNRVTEELLAGTRDNLAGQDEKRSPLDFALWKNADPTHLMRWPSPWGTGFPGWHLECSAMSRKYLGTEFDIHGGGLDLMFPHHECEIAQSQASHSHTAEARIWMHNNMVTVNGAKMSKSLGNFITLPDLFAGNTLTLSQAYSPMVVRFFLLQAHYRSPIDLSDDALQAARKGYRKLMNGLRLVDKLTADASLAREAAEPAQAAPQPATTADHASPTPPQSASHELAKLTADLFVGLNDDLNTARSIASLFNLLRKFNTLASTPAALADVPAADLIQATAAYRTVVTDILGLQDEPRANAEQLLNLTLSFYAEAKADKAYDKVDLIRAALKCQGIVIKDTKAGVEWAYSEE</sequence>
<comment type="similarity">
    <text evidence="2 12">Belongs to the class-I aminoacyl-tRNA synthetase family.</text>
</comment>
<comment type="cofactor">
    <cofactor evidence="12">
        <name>Zn(2+)</name>
        <dbReference type="ChEBI" id="CHEBI:29105"/>
    </cofactor>
    <text evidence="12">Binds 1 zinc ion per subunit.</text>
</comment>
<evidence type="ECO:0000259" key="14">
    <source>
        <dbReference type="Pfam" id="PF01406"/>
    </source>
</evidence>
<dbReference type="PRINTS" id="PR00983">
    <property type="entry name" value="TRNASYNTHCYS"/>
</dbReference>
<keyword evidence="9 12" id="KW-0067">ATP-binding</keyword>
<keyword evidence="11 12" id="KW-0030">Aminoacyl-tRNA synthetase</keyword>
<evidence type="ECO:0000256" key="8">
    <source>
        <dbReference type="ARBA" id="ARBA00022833"/>
    </source>
</evidence>
<dbReference type="Pfam" id="PF09190">
    <property type="entry name" value="DALR_2"/>
    <property type="match status" value="1"/>
</dbReference>
<evidence type="ECO:0000256" key="9">
    <source>
        <dbReference type="ARBA" id="ARBA00022840"/>
    </source>
</evidence>
<dbReference type="AlphaFoldDB" id="A0A927BH00"/>
<evidence type="ECO:0000313" key="16">
    <source>
        <dbReference type="EMBL" id="MBD2770100.1"/>
    </source>
</evidence>
<proteinExistence type="inferred from homology"/>
<dbReference type="Pfam" id="PF01406">
    <property type="entry name" value="tRNA-synt_1e"/>
    <property type="match status" value="1"/>
</dbReference>
<evidence type="ECO:0000313" key="17">
    <source>
        <dbReference type="Proteomes" id="UP000612233"/>
    </source>
</evidence>
<evidence type="ECO:0000256" key="1">
    <source>
        <dbReference type="ARBA" id="ARBA00004496"/>
    </source>
</evidence>
<feature type="domain" description="tRNA synthetases class I catalytic" evidence="14">
    <location>
        <begin position="16"/>
        <end position="338"/>
    </location>
</feature>
<evidence type="ECO:0000256" key="3">
    <source>
        <dbReference type="ARBA" id="ARBA00011245"/>
    </source>
</evidence>
<evidence type="ECO:0000256" key="10">
    <source>
        <dbReference type="ARBA" id="ARBA00022917"/>
    </source>
</evidence>
<keyword evidence="10 12" id="KW-0648">Protein biosynthesis</keyword>
<dbReference type="InterPro" id="IPR015803">
    <property type="entry name" value="Cys-tRNA-ligase"/>
</dbReference>
<keyword evidence="17" id="KW-1185">Reference proteome</keyword>
<dbReference type="GO" id="GO:0008270">
    <property type="term" value="F:zinc ion binding"/>
    <property type="evidence" value="ECO:0007669"/>
    <property type="project" value="UniProtKB-UniRule"/>
</dbReference>